<dbReference type="PANTHER" id="PTHR48054:SF82">
    <property type="entry name" value="LRR RECEPTOR-LIKE SERINE_THREONINE-PROTEIN KINASE FLS2"/>
    <property type="match status" value="1"/>
</dbReference>
<evidence type="ECO:0000256" key="3">
    <source>
        <dbReference type="ARBA" id="ARBA00022692"/>
    </source>
</evidence>
<dbReference type="PROSITE" id="PS51450">
    <property type="entry name" value="LRR"/>
    <property type="match status" value="2"/>
</dbReference>
<dbReference type="GO" id="GO:0006952">
    <property type="term" value="P:defense response"/>
    <property type="evidence" value="ECO:0007669"/>
    <property type="project" value="UniProtKB-ARBA"/>
</dbReference>
<evidence type="ECO:0000256" key="9">
    <source>
        <dbReference type="SAM" id="SignalP"/>
    </source>
</evidence>
<feature type="chain" id="PRO_5042272665" description="Leucine-rich repeat-containing N-terminal plant-type domain-containing protein" evidence="9">
    <location>
        <begin position="26"/>
        <end position="757"/>
    </location>
</feature>
<dbReference type="FunFam" id="3.80.10.10:FF:000095">
    <property type="entry name" value="LRR receptor-like serine/threonine-protein kinase GSO1"/>
    <property type="match status" value="1"/>
</dbReference>
<evidence type="ECO:0000256" key="8">
    <source>
        <dbReference type="ARBA" id="ARBA00023180"/>
    </source>
</evidence>
<keyword evidence="5" id="KW-0677">Repeat</keyword>
<evidence type="ECO:0000259" key="10">
    <source>
        <dbReference type="Pfam" id="PF08263"/>
    </source>
</evidence>
<dbReference type="Pfam" id="PF00560">
    <property type="entry name" value="LRR_1"/>
    <property type="match status" value="3"/>
</dbReference>
<dbReference type="Proteomes" id="UP001237642">
    <property type="component" value="Unassembled WGS sequence"/>
</dbReference>
<dbReference type="InterPro" id="IPR055414">
    <property type="entry name" value="LRR_R13L4/SHOC2-like"/>
</dbReference>
<dbReference type="PRINTS" id="PR00019">
    <property type="entry name" value="LEURICHRPT"/>
</dbReference>
<feature type="signal peptide" evidence="9">
    <location>
        <begin position="1"/>
        <end position="25"/>
    </location>
</feature>
<keyword evidence="7" id="KW-0472">Membrane</keyword>
<dbReference type="InterPro" id="IPR013210">
    <property type="entry name" value="LRR_N_plant-typ"/>
</dbReference>
<dbReference type="GO" id="GO:0051707">
    <property type="term" value="P:response to other organism"/>
    <property type="evidence" value="ECO:0007669"/>
    <property type="project" value="UniProtKB-ARBA"/>
</dbReference>
<feature type="domain" description="Disease resistance R13L4/SHOC-2-like LRR" evidence="11">
    <location>
        <begin position="124"/>
        <end position="314"/>
    </location>
</feature>
<keyword evidence="13" id="KW-1185">Reference proteome</keyword>
<gene>
    <name evidence="12" type="ORF">POM88_039939</name>
</gene>
<dbReference type="SMART" id="SM00364">
    <property type="entry name" value="LRR_BAC"/>
    <property type="match status" value="5"/>
</dbReference>
<dbReference type="PANTHER" id="PTHR48054">
    <property type="entry name" value="RECEPTOR KINASE-LIKE PROTEIN XA21"/>
    <property type="match status" value="1"/>
</dbReference>
<evidence type="ECO:0000259" key="11">
    <source>
        <dbReference type="Pfam" id="PF23598"/>
    </source>
</evidence>
<dbReference type="InterPro" id="IPR052592">
    <property type="entry name" value="LRR-RLK"/>
</dbReference>
<proteinExistence type="predicted"/>
<feature type="domain" description="Leucine-rich repeat-containing N-terminal plant-type" evidence="10">
    <location>
        <begin position="39"/>
        <end position="78"/>
    </location>
</feature>
<dbReference type="InterPro" id="IPR032675">
    <property type="entry name" value="LRR_dom_sf"/>
</dbReference>
<evidence type="ECO:0000313" key="12">
    <source>
        <dbReference type="EMBL" id="KAK1364378.1"/>
    </source>
</evidence>
<comment type="caution">
    <text evidence="12">The sequence shown here is derived from an EMBL/GenBank/DDBJ whole genome shotgun (WGS) entry which is preliminary data.</text>
</comment>
<evidence type="ECO:0000256" key="4">
    <source>
        <dbReference type="ARBA" id="ARBA00022729"/>
    </source>
</evidence>
<accession>A0AAD8HDS6</accession>
<evidence type="ECO:0000313" key="13">
    <source>
        <dbReference type="Proteomes" id="UP001237642"/>
    </source>
</evidence>
<dbReference type="InterPro" id="IPR003591">
    <property type="entry name" value="Leu-rich_rpt_typical-subtyp"/>
</dbReference>
<evidence type="ECO:0008006" key="14">
    <source>
        <dbReference type="Google" id="ProtNLM"/>
    </source>
</evidence>
<sequence length="757" mass="84299">MNTIHPLNVLLVLLVLLCMKTSSFGSKDGKQMTMRCIEREREALLLFRQSVANEYDHLHSWKKEADEDCCKWKGVGCDNHTGHVTHLLLSSLISPRPSDLIYSAGGRWYGPAYSKEIRVSISSSLLDLPHLKYLDLSSNQLYQIPDFIASLKELVHLDFSYTWAGGPILSQIGNLSNLQYLNLSYCGFFSGRIPKFIGSLNSLRYLDLSVNSFTGVIPHELGNLSKLQHLALAYNYNLKGGENFNLLFNLSSLTYLDLSFIEIDPPTFWPSFIQRIPSLSVLRLSDCNLSAPSSTLSNFSSSIATLDLGYNHINSSIFEWLSHLSGSLVDLDLSMNGLEGRIPESLGYMTALTHLYLYGNHLTGMICNLSSLQVADFSHNNFTGNLDDLLSHLSSSLVELDLSYNNLTGLEGRIPKSFGHMTALTFLSLENNLLNGPIPPSFGHMTALAHLDLGRNLLTGPIPDSFALMTALSHLDLSSNQLNGVIPKSFGNSSSLQVADFSSNNFTGNLEDFLSGPFPLLKELYMSENQLTGSMPDITLHSNLLELEVNSNQLNGYLPTVFEHHSALRMLDLSNNHLRGSLPDFTGFSSLISLNLNNNEFFGRIPDLTGCSSLENLQLGENRLTEWETQSIGLLYNLWTLDLAKNSIHSTITEAHLSNLSSLQLLKTSFNSITFEFSPKWIPPFQLSELSLASCKLGPTFPKWIRNQRDIYHLDISDSQISDTIPVWFWNLSGISFLNLSSNNIRGRFSSRLINLG</sequence>
<dbReference type="SUPFAM" id="SSF52047">
    <property type="entry name" value="RNI-like"/>
    <property type="match status" value="2"/>
</dbReference>
<dbReference type="Gene3D" id="3.80.10.10">
    <property type="entry name" value="Ribonuclease Inhibitor"/>
    <property type="match status" value="4"/>
</dbReference>
<keyword evidence="3" id="KW-0812">Transmembrane</keyword>
<evidence type="ECO:0000256" key="6">
    <source>
        <dbReference type="ARBA" id="ARBA00022989"/>
    </source>
</evidence>
<name>A0AAD8HDS6_9APIA</name>
<organism evidence="12 13">
    <name type="scientific">Heracleum sosnowskyi</name>
    <dbReference type="NCBI Taxonomy" id="360622"/>
    <lineage>
        <taxon>Eukaryota</taxon>
        <taxon>Viridiplantae</taxon>
        <taxon>Streptophyta</taxon>
        <taxon>Embryophyta</taxon>
        <taxon>Tracheophyta</taxon>
        <taxon>Spermatophyta</taxon>
        <taxon>Magnoliopsida</taxon>
        <taxon>eudicotyledons</taxon>
        <taxon>Gunneridae</taxon>
        <taxon>Pentapetalae</taxon>
        <taxon>asterids</taxon>
        <taxon>campanulids</taxon>
        <taxon>Apiales</taxon>
        <taxon>Apiaceae</taxon>
        <taxon>Apioideae</taxon>
        <taxon>apioid superclade</taxon>
        <taxon>Tordylieae</taxon>
        <taxon>Tordyliinae</taxon>
        <taxon>Heracleum</taxon>
    </lineage>
</organism>
<dbReference type="EMBL" id="JAUIZM010000009">
    <property type="protein sequence ID" value="KAK1364378.1"/>
    <property type="molecule type" value="Genomic_DNA"/>
</dbReference>
<keyword evidence="6" id="KW-1133">Transmembrane helix</keyword>
<evidence type="ECO:0000256" key="5">
    <source>
        <dbReference type="ARBA" id="ARBA00022737"/>
    </source>
</evidence>
<dbReference type="AlphaFoldDB" id="A0AAD8HDS6"/>
<protein>
    <recommendedName>
        <fullName evidence="14">Leucine-rich repeat-containing N-terminal plant-type domain-containing protein</fullName>
    </recommendedName>
</protein>
<keyword evidence="8" id="KW-0325">Glycoprotein</keyword>
<evidence type="ECO:0000256" key="7">
    <source>
        <dbReference type="ARBA" id="ARBA00023136"/>
    </source>
</evidence>
<dbReference type="InterPro" id="IPR001611">
    <property type="entry name" value="Leu-rich_rpt"/>
</dbReference>
<dbReference type="Pfam" id="PF08263">
    <property type="entry name" value="LRRNT_2"/>
    <property type="match status" value="1"/>
</dbReference>
<dbReference type="SMART" id="SM00369">
    <property type="entry name" value="LRR_TYP"/>
    <property type="match status" value="12"/>
</dbReference>
<evidence type="ECO:0000256" key="2">
    <source>
        <dbReference type="ARBA" id="ARBA00022614"/>
    </source>
</evidence>
<reference evidence="12" key="1">
    <citation type="submission" date="2023-02" db="EMBL/GenBank/DDBJ databases">
        <title>Genome of toxic invasive species Heracleum sosnowskyi carries increased number of genes despite the absence of recent whole-genome duplications.</title>
        <authorList>
            <person name="Schelkunov M."/>
            <person name="Shtratnikova V."/>
            <person name="Makarenko M."/>
            <person name="Klepikova A."/>
            <person name="Omelchenko D."/>
            <person name="Novikova G."/>
            <person name="Obukhova E."/>
            <person name="Bogdanov V."/>
            <person name="Penin A."/>
            <person name="Logacheva M."/>
        </authorList>
    </citation>
    <scope>NUCLEOTIDE SEQUENCE</scope>
    <source>
        <strain evidence="12">Hsosn_3</strain>
        <tissue evidence="12">Leaf</tissue>
    </source>
</reference>
<dbReference type="FunFam" id="3.80.10.10:FF:000041">
    <property type="entry name" value="LRR receptor-like serine/threonine-protein kinase ERECTA"/>
    <property type="match status" value="1"/>
</dbReference>
<reference evidence="12" key="2">
    <citation type="submission" date="2023-05" db="EMBL/GenBank/DDBJ databases">
        <authorList>
            <person name="Schelkunov M.I."/>
        </authorList>
    </citation>
    <scope>NUCLEOTIDE SEQUENCE</scope>
    <source>
        <strain evidence="12">Hsosn_3</strain>
        <tissue evidence="12">Leaf</tissue>
    </source>
</reference>
<comment type="subcellular location">
    <subcellularLocation>
        <location evidence="1">Membrane</location>
        <topology evidence="1">Single-pass membrane protein</topology>
    </subcellularLocation>
</comment>
<dbReference type="Pfam" id="PF13855">
    <property type="entry name" value="LRR_8"/>
    <property type="match status" value="2"/>
</dbReference>
<evidence type="ECO:0000256" key="1">
    <source>
        <dbReference type="ARBA" id="ARBA00004167"/>
    </source>
</evidence>
<dbReference type="Pfam" id="PF23598">
    <property type="entry name" value="LRR_14"/>
    <property type="match status" value="1"/>
</dbReference>
<dbReference type="GO" id="GO:0016020">
    <property type="term" value="C:membrane"/>
    <property type="evidence" value="ECO:0007669"/>
    <property type="project" value="UniProtKB-SubCell"/>
</dbReference>
<keyword evidence="4 9" id="KW-0732">Signal</keyword>
<keyword evidence="2" id="KW-0433">Leucine-rich repeat</keyword>